<dbReference type="Pfam" id="PF00905">
    <property type="entry name" value="Transpeptidase"/>
    <property type="match status" value="1"/>
</dbReference>
<protein>
    <submittedName>
        <fullName evidence="5">Penicillin-binding protein 2</fullName>
    </submittedName>
</protein>
<comment type="subcellular location">
    <subcellularLocation>
        <location evidence="1">Membrane</location>
    </subcellularLocation>
</comment>
<dbReference type="SUPFAM" id="SSF56601">
    <property type="entry name" value="beta-lactamase/transpeptidase-like"/>
    <property type="match status" value="1"/>
</dbReference>
<dbReference type="Proteomes" id="UP000786662">
    <property type="component" value="Unassembled WGS sequence"/>
</dbReference>
<proteinExistence type="predicted"/>
<evidence type="ECO:0000256" key="1">
    <source>
        <dbReference type="ARBA" id="ARBA00004370"/>
    </source>
</evidence>
<dbReference type="SUPFAM" id="SSF56519">
    <property type="entry name" value="Penicillin binding protein dimerisation domain"/>
    <property type="match status" value="1"/>
</dbReference>
<dbReference type="PANTHER" id="PTHR30627">
    <property type="entry name" value="PEPTIDOGLYCAN D,D-TRANSPEPTIDASE"/>
    <property type="match status" value="1"/>
</dbReference>
<dbReference type="InterPro" id="IPR036138">
    <property type="entry name" value="PBP_dimer_sf"/>
</dbReference>
<evidence type="ECO:0000313" key="6">
    <source>
        <dbReference type="Proteomes" id="UP000786662"/>
    </source>
</evidence>
<evidence type="ECO:0000259" key="3">
    <source>
        <dbReference type="Pfam" id="PF00905"/>
    </source>
</evidence>
<feature type="domain" description="Penicillin-binding protein transpeptidase" evidence="3">
    <location>
        <begin position="252"/>
        <end position="562"/>
    </location>
</feature>
<evidence type="ECO:0000313" key="5">
    <source>
        <dbReference type="EMBL" id="MBI2052496.1"/>
    </source>
</evidence>
<organism evidence="5 6">
    <name type="scientific">Candidatus Sungiibacteriota bacterium</name>
    <dbReference type="NCBI Taxonomy" id="2750080"/>
    <lineage>
        <taxon>Bacteria</taxon>
        <taxon>Candidatus Sungiibacteriota</taxon>
    </lineage>
</organism>
<dbReference type="GO" id="GO:0008658">
    <property type="term" value="F:penicillin binding"/>
    <property type="evidence" value="ECO:0007669"/>
    <property type="project" value="InterPro"/>
</dbReference>
<dbReference type="Gene3D" id="3.40.710.10">
    <property type="entry name" value="DD-peptidase/beta-lactamase superfamily"/>
    <property type="match status" value="1"/>
</dbReference>
<dbReference type="GO" id="GO:0071555">
    <property type="term" value="P:cell wall organization"/>
    <property type="evidence" value="ECO:0007669"/>
    <property type="project" value="TreeGrafter"/>
</dbReference>
<gene>
    <name evidence="5" type="ORF">HYT38_02345</name>
</gene>
<dbReference type="Gene3D" id="3.30.450.330">
    <property type="match status" value="1"/>
</dbReference>
<accession>A0A9D6DNT0</accession>
<dbReference type="InterPro" id="IPR012338">
    <property type="entry name" value="Beta-lactam/transpept-like"/>
</dbReference>
<dbReference type="AlphaFoldDB" id="A0A9D6DNT0"/>
<sequence length="580" mass="63443">MVSARGRILAVGVIFIFLFLSAAGRLFYVQIFKGGVYRAAAARQHKVDSVVLAERGGIYLNSLDKNVPVALTRTWYNVWVSPKEVLPDEREQVINRVTEILKLDTQEVSQRVLKTNDPYEPLKDKVDKKDILELDNLNFKGVYWQSFQDRYYPLGETASQLVGFVSEAGDSENKIKTGQYGLESYFNNYLKGESGYVAGVKKALGSLVLPLSRVVKPKKGQDIYLTIDYNIQLTLETELKKAAEKFSASGASGVVMDPKTGAILAMAAWPGFDPNKYGEAKDASLFLNPNIQLVFEPGSIFKPITMAAALDINVVSPDLKYTDTGEVNVAGLTIRNSTRQAWGEQTMSQILEKSLNTGVIFVLRRMPQGVWREYVDKFGFGEKTGLTLPGEAKGDIRNLKSGSEVDWLASSFGQGVSVTPMAMTSAIAAIANGGELLKPYIINKIKDNSSPAENNIVWEGEKVVKRRVIKASTSEVLTKMLLGVVEKGSGRQAKITGYTVAGKTGTAQVASSGSGGYSEKTIHTFVGYSPAFNPAFVMLIKLDNPQGVQFSEATAAPVFNKVGEFILHYLNVPPDKPLQK</sequence>
<dbReference type="InterPro" id="IPR001460">
    <property type="entry name" value="PCN-bd_Tpept"/>
</dbReference>
<feature type="domain" description="Penicillin-binding protein dimerisation" evidence="4">
    <location>
        <begin position="53"/>
        <end position="206"/>
    </location>
</feature>
<evidence type="ECO:0000256" key="2">
    <source>
        <dbReference type="ARBA" id="ARBA00023136"/>
    </source>
</evidence>
<dbReference type="PANTHER" id="PTHR30627:SF1">
    <property type="entry name" value="PEPTIDOGLYCAN D,D-TRANSPEPTIDASE FTSI"/>
    <property type="match status" value="1"/>
</dbReference>
<reference evidence="5" key="1">
    <citation type="submission" date="2020-07" db="EMBL/GenBank/DDBJ databases">
        <title>Huge and variable diversity of episymbiotic CPR bacteria and DPANN archaea in groundwater ecosystems.</title>
        <authorList>
            <person name="He C.Y."/>
            <person name="Keren R."/>
            <person name="Whittaker M."/>
            <person name="Farag I.F."/>
            <person name="Doudna J."/>
            <person name="Cate J.H.D."/>
            <person name="Banfield J.F."/>
        </authorList>
    </citation>
    <scope>NUCLEOTIDE SEQUENCE</scope>
    <source>
        <strain evidence="5">NC_groundwater_191_Ag_S-0.1um_45_8</strain>
    </source>
</reference>
<dbReference type="EMBL" id="JACOYY010000068">
    <property type="protein sequence ID" value="MBI2052496.1"/>
    <property type="molecule type" value="Genomic_DNA"/>
</dbReference>
<name>A0A9D6DNT0_9BACT</name>
<dbReference type="GO" id="GO:0005886">
    <property type="term" value="C:plasma membrane"/>
    <property type="evidence" value="ECO:0007669"/>
    <property type="project" value="TreeGrafter"/>
</dbReference>
<dbReference type="Pfam" id="PF03717">
    <property type="entry name" value="PBP_dimer"/>
    <property type="match status" value="1"/>
</dbReference>
<dbReference type="InterPro" id="IPR005311">
    <property type="entry name" value="PBP_dimer"/>
</dbReference>
<dbReference type="InterPro" id="IPR050515">
    <property type="entry name" value="Beta-lactam/transpept"/>
</dbReference>
<keyword evidence="2" id="KW-0472">Membrane</keyword>
<evidence type="ECO:0000259" key="4">
    <source>
        <dbReference type="Pfam" id="PF03717"/>
    </source>
</evidence>
<dbReference type="Gene3D" id="3.90.1310.10">
    <property type="entry name" value="Penicillin-binding protein 2a (Domain 2)"/>
    <property type="match status" value="1"/>
</dbReference>
<comment type="caution">
    <text evidence="5">The sequence shown here is derived from an EMBL/GenBank/DDBJ whole genome shotgun (WGS) entry which is preliminary data.</text>
</comment>